<proteinExistence type="predicted"/>
<evidence type="ECO:0000313" key="1">
    <source>
        <dbReference type="EMBL" id="PRQ03426.1"/>
    </source>
</evidence>
<evidence type="ECO:0000313" key="2">
    <source>
        <dbReference type="Proteomes" id="UP000237968"/>
    </source>
</evidence>
<comment type="caution">
    <text evidence="1">The sequence shown here is derived from an EMBL/GenBank/DDBJ whole genome shotgun (WGS) entry which is preliminary data.</text>
</comment>
<sequence>MSAPVGPTGCRATNPADERRPFTIGLSYGSSDTRLIFSNKERYRFRQSAYSLSFLATLDNDLVLGAAVGPHMGGRVEGRADAWVIRPGVVWSFVVARRWFGTKAQIPYLLVVGTFSGSSASTRRESDGARAGLHALDFKGDLSVGWTLGEAWSPYLAVRGFGGPVFWHPDETRRVGSDLYHVSVAAGFNLTIANRVSVYFDGAFVGMRGLSGGASVRF</sequence>
<organism evidence="1 2">
    <name type="scientific">Enhygromyxa salina</name>
    <dbReference type="NCBI Taxonomy" id="215803"/>
    <lineage>
        <taxon>Bacteria</taxon>
        <taxon>Pseudomonadati</taxon>
        <taxon>Myxococcota</taxon>
        <taxon>Polyangia</taxon>
        <taxon>Nannocystales</taxon>
        <taxon>Nannocystaceae</taxon>
        <taxon>Enhygromyxa</taxon>
    </lineage>
</organism>
<gene>
    <name evidence="1" type="ORF">ENSA5_15870</name>
</gene>
<protein>
    <recommendedName>
        <fullName evidence="3">Cellulose biosynthesis protein BcsS</fullName>
    </recommendedName>
</protein>
<dbReference type="EMBL" id="PVNK01000085">
    <property type="protein sequence ID" value="PRQ03426.1"/>
    <property type="molecule type" value="Genomic_DNA"/>
</dbReference>
<evidence type="ECO:0008006" key="3">
    <source>
        <dbReference type="Google" id="ProtNLM"/>
    </source>
</evidence>
<dbReference type="AlphaFoldDB" id="A0A2S9YEJ3"/>
<name>A0A2S9YEJ3_9BACT</name>
<reference evidence="1 2" key="1">
    <citation type="submission" date="2018-03" db="EMBL/GenBank/DDBJ databases">
        <title>Draft Genome Sequences of the Obligatory Marine Myxobacteria Enhygromyxa salina SWB005.</title>
        <authorList>
            <person name="Poehlein A."/>
            <person name="Moghaddam J.A."/>
            <person name="Harms H."/>
            <person name="Alanjari M."/>
            <person name="Koenig G.M."/>
            <person name="Daniel R."/>
            <person name="Schaeberle T.F."/>
        </authorList>
    </citation>
    <scope>NUCLEOTIDE SEQUENCE [LARGE SCALE GENOMIC DNA]</scope>
    <source>
        <strain evidence="1 2">SWB005</strain>
    </source>
</reference>
<dbReference type="Proteomes" id="UP000237968">
    <property type="component" value="Unassembled WGS sequence"/>
</dbReference>
<dbReference type="RefSeq" id="WP_106391050.1">
    <property type="nucleotide sequence ID" value="NZ_PVNK01000085.1"/>
</dbReference>
<accession>A0A2S9YEJ3</accession>
<keyword evidence="2" id="KW-1185">Reference proteome</keyword>
<dbReference type="OrthoDB" id="5503920at2"/>